<proteinExistence type="predicted"/>
<evidence type="ECO:0000313" key="1">
    <source>
        <dbReference type="EMBL" id="WEW60903.1"/>
    </source>
</evidence>
<organism evidence="1 2">
    <name type="scientific">Emydomyces testavorans</name>
    <dbReference type="NCBI Taxonomy" id="2070801"/>
    <lineage>
        <taxon>Eukaryota</taxon>
        <taxon>Fungi</taxon>
        <taxon>Dikarya</taxon>
        <taxon>Ascomycota</taxon>
        <taxon>Pezizomycotina</taxon>
        <taxon>Eurotiomycetes</taxon>
        <taxon>Eurotiomycetidae</taxon>
        <taxon>Onygenales</taxon>
        <taxon>Nannizziopsiaceae</taxon>
        <taxon>Emydomyces</taxon>
    </lineage>
</organism>
<dbReference type="EMBL" id="CP120630">
    <property type="protein sequence ID" value="WEW60903.1"/>
    <property type="molecule type" value="Genomic_DNA"/>
</dbReference>
<sequence length="242" mass="26410">MNSHPGPTIRSSDLVTDFLEDILHGHFSSITLIVCGTREKFTQQLLTSIQLQSQYLETGDTEGEDPVSVADTSSLCHTVFSNTIDILDKSQRVILSFCPSLEHLRAYLGAPSIWPSSRFNSGRNASHEGQPLLGIINLIALHFHTSEYSAQGISRTLALAVEVAAKKDMDLVLCECQDLNAPDQDIACSGSLLNAVVPLLNSTVKGRHSEGIPATKTIQIKEIAKKWFYFDLTETEGSGLPL</sequence>
<evidence type="ECO:0000313" key="2">
    <source>
        <dbReference type="Proteomes" id="UP001219355"/>
    </source>
</evidence>
<reference evidence="1" key="1">
    <citation type="submission" date="2023-03" db="EMBL/GenBank/DDBJ databases">
        <title>Emydomyces testavorans Genome Sequence.</title>
        <authorList>
            <person name="Hoyer L."/>
        </authorList>
    </citation>
    <scope>NUCLEOTIDE SEQUENCE</scope>
    <source>
        <strain evidence="1">16-2883</strain>
    </source>
</reference>
<name>A0AAF0DM05_9EURO</name>
<dbReference type="Proteomes" id="UP001219355">
    <property type="component" value="Chromosome 4"/>
</dbReference>
<dbReference type="AlphaFoldDB" id="A0AAF0DM05"/>
<keyword evidence="2" id="KW-1185">Reference proteome</keyword>
<accession>A0AAF0DM05</accession>
<protein>
    <submittedName>
        <fullName evidence="1">Uncharacterized protein</fullName>
    </submittedName>
</protein>
<gene>
    <name evidence="1" type="ORF">PRK78_006391</name>
</gene>